<organism evidence="2 3">
    <name type="scientific">Actinophytocola algeriensis</name>
    <dbReference type="NCBI Taxonomy" id="1768010"/>
    <lineage>
        <taxon>Bacteria</taxon>
        <taxon>Bacillati</taxon>
        <taxon>Actinomycetota</taxon>
        <taxon>Actinomycetes</taxon>
        <taxon>Pseudonocardiales</taxon>
        <taxon>Pseudonocardiaceae</taxon>
    </lineage>
</organism>
<dbReference type="Pfam" id="PF13560">
    <property type="entry name" value="HTH_31"/>
    <property type="match status" value="1"/>
</dbReference>
<accession>A0A7W7Q040</accession>
<comment type="caution">
    <text evidence="2">The sequence shown here is derived from an EMBL/GenBank/DDBJ whole genome shotgun (WGS) entry which is preliminary data.</text>
</comment>
<dbReference type="Gene3D" id="1.10.260.40">
    <property type="entry name" value="lambda repressor-like DNA-binding domains"/>
    <property type="match status" value="1"/>
</dbReference>
<evidence type="ECO:0000313" key="3">
    <source>
        <dbReference type="Proteomes" id="UP000520767"/>
    </source>
</evidence>
<dbReference type="CDD" id="cd00093">
    <property type="entry name" value="HTH_XRE"/>
    <property type="match status" value="1"/>
</dbReference>
<name>A0A7W7Q040_9PSEU</name>
<dbReference type="SMART" id="SM00530">
    <property type="entry name" value="HTH_XRE"/>
    <property type="match status" value="1"/>
</dbReference>
<dbReference type="RefSeq" id="WP_184808660.1">
    <property type="nucleotide sequence ID" value="NZ_JACHJQ010000001.1"/>
</dbReference>
<dbReference type="GO" id="GO:0003677">
    <property type="term" value="F:DNA binding"/>
    <property type="evidence" value="ECO:0007669"/>
    <property type="project" value="InterPro"/>
</dbReference>
<protein>
    <submittedName>
        <fullName evidence="2">Transcriptional regulator with XRE-family HTH domain</fullName>
    </submittedName>
</protein>
<evidence type="ECO:0000313" key="2">
    <source>
        <dbReference type="EMBL" id="MBB4904403.1"/>
    </source>
</evidence>
<proteinExistence type="predicted"/>
<dbReference type="Pfam" id="PF19054">
    <property type="entry name" value="DUF5753"/>
    <property type="match status" value="1"/>
</dbReference>
<dbReference type="EMBL" id="JACHJQ010000001">
    <property type="protein sequence ID" value="MBB4904403.1"/>
    <property type="molecule type" value="Genomic_DNA"/>
</dbReference>
<dbReference type="SUPFAM" id="SSF47413">
    <property type="entry name" value="lambda repressor-like DNA-binding domains"/>
    <property type="match status" value="1"/>
</dbReference>
<gene>
    <name evidence="2" type="ORF">FHR82_000613</name>
</gene>
<evidence type="ECO:0000259" key="1">
    <source>
        <dbReference type="PROSITE" id="PS50943"/>
    </source>
</evidence>
<reference evidence="2 3" key="1">
    <citation type="submission" date="2020-08" db="EMBL/GenBank/DDBJ databases">
        <title>Genomic Encyclopedia of Type Strains, Phase III (KMG-III): the genomes of soil and plant-associated and newly described type strains.</title>
        <authorList>
            <person name="Whitman W."/>
        </authorList>
    </citation>
    <scope>NUCLEOTIDE SEQUENCE [LARGE SCALE GENOMIC DNA]</scope>
    <source>
        <strain evidence="2 3">CECT 8960</strain>
    </source>
</reference>
<keyword evidence="3" id="KW-1185">Reference proteome</keyword>
<dbReference type="AlphaFoldDB" id="A0A7W7Q040"/>
<dbReference type="InterPro" id="IPR001387">
    <property type="entry name" value="Cro/C1-type_HTH"/>
</dbReference>
<feature type="domain" description="HTH cro/C1-type" evidence="1">
    <location>
        <begin position="19"/>
        <end position="74"/>
    </location>
</feature>
<dbReference type="Proteomes" id="UP000520767">
    <property type="component" value="Unassembled WGS sequence"/>
</dbReference>
<dbReference type="PROSITE" id="PS50943">
    <property type="entry name" value="HTH_CROC1"/>
    <property type="match status" value="1"/>
</dbReference>
<dbReference type="InterPro" id="IPR043917">
    <property type="entry name" value="DUF5753"/>
</dbReference>
<dbReference type="InterPro" id="IPR010982">
    <property type="entry name" value="Lambda_DNA-bd_dom_sf"/>
</dbReference>
<sequence length="283" mass="32860">MGRGPLPPLVHKIMCGQRLEALRERALLSQLEVAKRFEWSQSKVANIETAVSAVSRRDLELLLELYEVAERDELFEMAAAARKQLPRWKGVLRNRFEGTMRQVVDMEFSAETTWRHNSMVVPGLLQTEDCMRYLFRAYRPSWPADEVESGVERRLGRQAALDNTDQRFWFVIHEAALRSLENVGGGDSVLREQARVLMAAIDRPNVEVRVSPFRNGYYPGQEETYTIFGFDTVHVTYVEKYDGGDILHDEKNLTRFTTFWEQQRVHALGPEQTRPFLWELSRP</sequence>